<protein>
    <recommendedName>
        <fullName evidence="3">TIGR02444 family protein</fullName>
    </recommendedName>
</protein>
<accession>A0AA37WN82</accession>
<evidence type="ECO:0000313" key="2">
    <source>
        <dbReference type="Proteomes" id="UP001156870"/>
    </source>
</evidence>
<evidence type="ECO:0008006" key="3">
    <source>
        <dbReference type="Google" id="ProtNLM"/>
    </source>
</evidence>
<gene>
    <name evidence="1" type="ORF">GCM10007877_28140</name>
</gene>
<name>A0AA37WN82_9GAMM</name>
<comment type="caution">
    <text evidence="1">The sequence shown here is derived from an EMBL/GenBank/DDBJ whole genome shotgun (WGS) entry which is preliminary data.</text>
</comment>
<organism evidence="1 2">
    <name type="scientific">Marinibactrum halimedae</name>
    <dbReference type="NCBI Taxonomy" id="1444977"/>
    <lineage>
        <taxon>Bacteria</taxon>
        <taxon>Pseudomonadati</taxon>
        <taxon>Pseudomonadota</taxon>
        <taxon>Gammaproteobacteria</taxon>
        <taxon>Cellvibrionales</taxon>
        <taxon>Cellvibrionaceae</taxon>
        <taxon>Marinibactrum</taxon>
    </lineage>
</organism>
<keyword evidence="2" id="KW-1185">Reference proteome</keyword>
<proteinExistence type="predicted"/>
<dbReference type="EMBL" id="BSPD01000065">
    <property type="protein sequence ID" value="GLS27095.1"/>
    <property type="molecule type" value="Genomic_DNA"/>
</dbReference>
<dbReference type="AlphaFoldDB" id="A0AA37WN82"/>
<dbReference type="RefSeq" id="WP_232592872.1">
    <property type="nucleotide sequence ID" value="NZ_BSPD01000065.1"/>
</dbReference>
<dbReference type="InterPro" id="IPR012659">
    <property type="entry name" value="CHP02444"/>
</dbReference>
<evidence type="ECO:0000313" key="1">
    <source>
        <dbReference type="EMBL" id="GLS27095.1"/>
    </source>
</evidence>
<reference evidence="1 2" key="1">
    <citation type="journal article" date="2014" name="Int. J. Syst. Evol. Microbiol.">
        <title>Complete genome sequence of Corynebacterium casei LMG S-19264T (=DSM 44701T), isolated from a smear-ripened cheese.</title>
        <authorList>
            <consortium name="US DOE Joint Genome Institute (JGI-PGF)"/>
            <person name="Walter F."/>
            <person name="Albersmeier A."/>
            <person name="Kalinowski J."/>
            <person name="Ruckert C."/>
        </authorList>
    </citation>
    <scope>NUCLEOTIDE SEQUENCE [LARGE SCALE GENOMIC DNA]</scope>
    <source>
        <strain evidence="1 2">NBRC 110095</strain>
    </source>
</reference>
<dbReference type="Proteomes" id="UP001156870">
    <property type="component" value="Unassembled WGS sequence"/>
</dbReference>
<dbReference type="NCBIfam" id="TIGR02444">
    <property type="entry name" value="TIGR02444 family protein"/>
    <property type="match status" value="1"/>
</dbReference>
<dbReference type="Pfam" id="PF09523">
    <property type="entry name" value="DUF2390"/>
    <property type="match status" value="1"/>
</dbReference>
<sequence>MVLENDLWKFSLKTYAHAQVAEYCLQLQDEFGVNVNLILWCLWLESRSIAISSEDIHQANLAVALWQERITVPLREDRRALKLLVEDCFHYLQLREQVKRLELLSEQYQQFILWRYSASVISSWQAYVKSEMSLYKNSHDEGFHDLSKDKFDQVDAEKSIIWKRPPIALAYFYDLNEKNKRRLLGIKNIITESDINGQ</sequence>